<name>A0AAN4ZM67_9BILA</name>
<dbReference type="EMBL" id="BTRK01000003">
    <property type="protein sequence ID" value="GMR40797.1"/>
    <property type="molecule type" value="Genomic_DNA"/>
</dbReference>
<evidence type="ECO:0000313" key="1">
    <source>
        <dbReference type="EMBL" id="GMR40797.1"/>
    </source>
</evidence>
<accession>A0AAN4ZM67</accession>
<feature type="non-terminal residue" evidence="1">
    <location>
        <position position="155"/>
    </location>
</feature>
<keyword evidence="2" id="KW-1185">Reference proteome</keyword>
<proteinExistence type="predicted"/>
<reference evidence="2" key="1">
    <citation type="submission" date="2022-10" db="EMBL/GenBank/DDBJ databases">
        <title>Genome assembly of Pristionchus species.</title>
        <authorList>
            <person name="Yoshida K."/>
            <person name="Sommer R.J."/>
        </authorList>
    </citation>
    <scope>NUCLEOTIDE SEQUENCE [LARGE SCALE GENOMIC DNA]</scope>
    <source>
        <strain evidence="2">RS5460</strain>
    </source>
</reference>
<comment type="caution">
    <text evidence="1">The sequence shown here is derived from an EMBL/GenBank/DDBJ whole genome shotgun (WGS) entry which is preliminary data.</text>
</comment>
<gene>
    <name evidence="1" type="ORF">PMAYCL1PPCAC_10992</name>
</gene>
<dbReference type="AlphaFoldDB" id="A0AAN4ZM67"/>
<evidence type="ECO:0000313" key="2">
    <source>
        <dbReference type="Proteomes" id="UP001328107"/>
    </source>
</evidence>
<feature type="non-terminal residue" evidence="1">
    <location>
        <position position="1"/>
    </location>
</feature>
<dbReference type="Proteomes" id="UP001328107">
    <property type="component" value="Unassembled WGS sequence"/>
</dbReference>
<organism evidence="1 2">
    <name type="scientific">Pristionchus mayeri</name>
    <dbReference type="NCBI Taxonomy" id="1317129"/>
    <lineage>
        <taxon>Eukaryota</taxon>
        <taxon>Metazoa</taxon>
        <taxon>Ecdysozoa</taxon>
        <taxon>Nematoda</taxon>
        <taxon>Chromadorea</taxon>
        <taxon>Rhabditida</taxon>
        <taxon>Rhabditina</taxon>
        <taxon>Diplogasteromorpha</taxon>
        <taxon>Diplogasteroidea</taxon>
        <taxon>Neodiplogasteridae</taxon>
        <taxon>Pristionchus</taxon>
    </lineage>
</organism>
<sequence>TFPSSYRWSLFYGIREGDRNRTDHDGISVPSCVLIIERLYSGPSHEHRLTKENLTTNETAAIKNHSLEFLRSLYAEPFLYEKYPFDRYFESTHVRDHYLLEGLRYLRLDIIPVIRSVLGDEKEDEISEILRQHMAIEATIYYKKSQKNLEKHLSE</sequence>
<protein>
    <submittedName>
        <fullName evidence="1">Uncharacterized protein</fullName>
    </submittedName>
</protein>